<protein>
    <recommendedName>
        <fullName evidence="1">diguanylate cyclase</fullName>
        <ecNumber evidence="1">2.7.7.65</ecNumber>
    </recommendedName>
</protein>
<dbReference type="PROSITE" id="PS50887">
    <property type="entry name" value="GGDEF"/>
    <property type="match status" value="1"/>
</dbReference>
<dbReference type="Pfam" id="PF00990">
    <property type="entry name" value="GGDEF"/>
    <property type="match status" value="1"/>
</dbReference>
<dbReference type="EC" id="2.7.7.65" evidence="1"/>
<dbReference type="Gene3D" id="2.130.10.10">
    <property type="entry name" value="YVTN repeat-like/Quinoprotein amine dehydrogenase"/>
    <property type="match status" value="4"/>
</dbReference>
<proteinExistence type="predicted"/>
<evidence type="ECO:0000313" key="7">
    <source>
        <dbReference type="EMBL" id="TDN84458.1"/>
    </source>
</evidence>
<keyword evidence="4" id="KW-0812">Transmembrane</keyword>
<dbReference type="Pfam" id="PF07494">
    <property type="entry name" value="Reg_prop"/>
    <property type="match status" value="2"/>
</dbReference>
<sequence length="1016" mass="109759">MRRFVNSAVLAVFFCAAPATRASAADIWQAWRSPSFSTLKDRSALPHPTTTAIIQDTSGFIWIGTRRGLARYDGQRVLTFLQKPGDPSGLTDNYVRNLLALPGGRVLVGTNVGGLLRFDPTTNRFARLQLQEAEIGERIFGLAADHRGGAWIASDRGVGHLLPGSDKIEGIWRGNGKTVRAFAVHQDRDGTVWIGSGSGLLVRRPGESNVRQFRAHGAGASILNSDAIWALMRDRAGRLWVGTGSHGIICLTGKEARIADGLSADSPLVHHRTIRAIAQDRKGRIFIATDGIGMIMIDGDRPPIALRHDAERENSLPGDTVRDIFVDRDGGVWAATDVGPAYLYAKQKPAFTITSGMSERRKSLASNDVRGLGVDRQGRIWAGLDNGRIDILDGKAGLVRHIALTGEYAGQDVKSLAIAPDGTVYAGARGLVAIDSKTLGWHGIDVPGVNGAAVISLLLFGHRLMIGTYEGLFIRDLQTGRLTRYVQKGDETGGLPGNEVINITAIGDSVWLSTSRGISRFDPQSGTFENYRNRPGNPKSLPQDYTSSIIKAHGRLWVGTYGGVAYARLGKGPLRFGAVTERDGLAGNDVSSLVADASGKIWVASSGGLSVIDPARGTARSASTVDGLPQTTFNRRTAEPMADGTLLFGGTGGLTVVQPKAMQHEHTNAAALVPTTLEIDGHVLPFGTLAGDEAVNIGSDVRSLRLGFALLDFAAPQDIRYSYRLDGFDANWVSVPSDTPAIAAYTNLPGGDYTLRLRARVPGLEGQTVEHVLSLHVAPAWYQTWTARLAFIIAAIFAIIGLIQIRTAFMRHRTRMLERIVEERTQALVEANAELDRQARTDALTGLLNRRSMMDRLSEEHVRATRSRPPFSLALVDIDRFKAINDRYGHHVGDMVLREVAARLAGAVRPVDIVARLGGEEFVVLLPECGREDAVLHAERLRDVIADPQVDVDGACVPVTVSIGVADWVVLESPSATLQRADKAMYQAKQSGRNAVFAAPPDDYQPDADRTARKRT</sequence>
<dbReference type="SMART" id="SM00267">
    <property type="entry name" value="GGDEF"/>
    <property type="match status" value="1"/>
</dbReference>
<gene>
    <name evidence="7" type="ORF">EV664_10399</name>
</gene>
<comment type="caution">
    <text evidence="7">The sequence shown here is derived from an EMBL/GenBank/DDBJ whole genome shotgun (WGS) entry which is preliminary data.</text>
</comment>
<dbReference type="NCBIfam" id="TIGR00254">
    <property type="entry name" value="GGDEF"/>
    <property type="match status" value="1"/>
</dbReference>
<keyword evidence="5" id="KW-0732">Signal</keyword>
<evidence type="ECO:0000259" key="6">
    <source>
        <dbReference type="PROSITE" id="PS50887"/>
    </source>
</evidence>
<dbReference type="EMBL" id="SNWD01000003">
    <property type="protein sequence ID" value="TDN84458.1"/>
    <property type="molecule type" value="Genomic_DNA"/>
</dbReference>
<dbReference type="GO" id="GO:0052621">
    <property type="term" value="F:diguanylate cyclase activity"/>
    <property type="evidence" value="ECO:0007669"/>
    <property type="project" value="UniProtKB-EC"/>
</dbReference>
<name>A0A4V3BTU1_9SPHN</name>
<dbReference type="InterPro" id="IPR011110">
    <property type="entry name" value="Reg_prop"/>
</dbReference>
<evidence type="ECO:0000256" key="5">
    <source>
        <dbReference type="SAM" id="SignalP"/>
    </source>
</evidence>
<dbReference type="FunFam" id="3.30.70.270:FF:000001">
    <property type="entry name" value="Diguanylate cyclase domain protein"/>
    <property type="match status" value="1"/>
</dbReference>
<dbReference type="InterPro" id="IPR015943">
    <property type="entry name" value="WD40/YVTN_repeat-like_dom_sf"/>
</dbReference>
<dbReference type="RefSeq" id="WP_133494855.1">
    <property type="nucleotide sequence ID" value="NZ_BMLU01000003.1"/>
</dbReference>
<feature type="region of interest" description="Disordered" evidence="3">
    <location>
        <begin position="992"/>
        <end position="1016"/>
    </location>
</feature>
<evidence type="ECO:0000256" key="3">
    <source>
        <dbReference type="SAM" id="MobiDB-lite"/>
    </source>
</evidence>
<feature type="signal peptide" evidence="5">
    <location>
        <begin position="1"/>
        <end position="24"/>
    </location>
</feature>
<evidence type="ECO:0000256" key="1">
    <source>
        <dbReference type="ARBA" id="ARBA00012528"/>
    </source>
</evidence>
<dbReference type="InterPro" id="IPR011123">
    <property type="entry name" value="Y_Y_Y"/>
</dbReference>
<organism evidence="7 8">
    <name type="scientific">Stakelama pacifica</name>
    <dbReference type="NCBI Taxonomy" id="517720"/>
    <lineage>
        <taxon>Bacteria</taxon>
        <taxon>Pseudomonadati</taxon>
        <taxon>Pseudomonadota</taxon>
        <taxon>Alphaproteobacteria</taxon>
        <taxon>Sphingomonadales</taxon>
        <taxon>Sphingomonadaceae</taxon>
        <taxon>Stakelama</taxon>
    </lineage>
</organism>
<dbReference type="InterPro" id="IPR043128">
    <property type="entry name" value="Rev_trsase/Diguanyl_cyclase"/>
</dbReference>
<dbReference type="OrthoDB" id="9778496at2"/>
<dbReference type="AlphaFoldDB" id="A0A4V3BTU1"/>
<dbReference type="InterPro" id="IPR000160">
    <property type="entry name" value="GGDEF_dom"/>
</dbReference>
<dbReference type="InterPro" id="IPR050469">
    <property type="entry name" value="Diguanylate_Cyclase"/>
</dbReference>
<feature type="transmembrane region" description="Helical" evidence="4">
    <location>
        <begin position="789"/>
        <end position="809"/>
    </location>
</feature>
<comment type="catalytic activity">
    <reaction evidence="2">
        <text>2 GTP = 3',3'-c-di-GMP + 2 diphosphate</text>
        <dbReference type="Rhea" id="RHEA:24898"/>
        <dbReference type="ChEBI" id="CHEBI:33019"/>
        <dbReference type="ChEBI" id="CHEBI:37565"/>
        <dbReference type="ChEBI" id="CHEBI:58805"/>
        <dbReference type="EC" id="2.7.7.65"/>
    </reaction>
</comment>
<feature type="chain" id="PRO_5020389560" description="diguanylate cyclase" evidence="5">
    <location>
        <begin position="25"/>
        <end position="1016"/>
    </location>
</feature>
<dbReference type="Pfam" id="PF07495">
    <property type="entry name" value="Y_Y_Y"/>
    <property type="match status" value="1"/>
</dbReference>
<dbReference type="PANTHER" id="PTHR45138:SF9">
    <property type="entry name" value="DIGUANYLATE CYCLASE DGCM-RELATED"/>
    <property type="match status" value="1"/>
</dbReference>
<dbReference type="Gene3D" id="2.60.40.10">
    <property type="entry name" value="Immunoglobulins"/>
    <property type="match status" value="1"/>
</dbReference>
<evidence type="ECO:0000256" key="2">
    <source>
        <dbReference type="ARBA" id="ARBA00034247"/>
    </source>
</evidence>
<accession>A0A4V3BTU1</accession>
<dbReference type="SUPFAM" id="SSF63829">
    <property type="entry name" value="Calcium-dependent phosphotriesterase"/>
    <property type="match status" value="3"/>
</dbReference>
<dbReference type="Gene3D" id="3.30.70.270">
    <property type="match status" value="1"/>
</dbReference>
<keyword evidence="4" id="KW-0472">Membrane</keyword>
<dbReference type="CDD" id="cd01949">
    <property type="entry name" value="GGDEF"/>
    <property type="match status" value="1"/>
</dbReference>
<keyword evidence="8" id="KW-1185">Reference proteome</keyword>
<evidence type="ECO:0000313" key="8">
    <source>
        <dbReference type="Proteomes" id="UP000295493"/>
    </source>
</evidence>
<dbReference type="Proteomes" id="UP000295493">
    <property type="component" value="Unassembled WGS sequence"/>
</dbReference>
<feature type="domain" description="GGDEF" evidence="6">
    <location>
        <begin position="869"/>
        <end position="1001"/>
    </location>
</feature>
<keyword evidence="4" id="KW-1133">Transmembrane helix</keyword>
<dbReference type="InterPro" id="IPR013783">
    <property type="entry name" value="Ig-like_fold"/>
</dbReference>
<dbReference type="InterPro" id="IPR029787">
    <property type="entry name" value="Nucleotide_cyclase"/>
</dbReference>
<evidence type="ECO:0000256" key="4">
    <source>
        <dbReference type="SAM" id="Phobius"/>
    </source>
</evidence>
<dbReference type="PANTHER" id="PTHR45138">
    <property type="entry name" value="REGULATORY COMPONENTS OF SENSORY TRANSDUCTION SYSTEM"/>
    <property type="match status" value="1"/>
</dbReference>
<dbReference type="SUPFAM" id="SSF55073">
    <property type="entry name" value="Nucleotide cyclase"/>
    <property type="match status" value="1"/>
</dbReference>
<reference evidence="7 8" key="1">
    <citation type="submission" date="2019-03" db="EMBL/GenBank/DDBJ databases">
        <title>Genomic Encyclopedia of Type Strains, Phase IV (KMG-IV): sequencing the most valuable type-strain genomes for metagenomic binning, comparative biology and taxonomic classification.</title>
        <authorList>
            <person name="Goeker M."/>
        </authorList>
    </citation>
    <scope>NUCLEOTIDE SEQUENCE [LARGE SCALE GENOMIC DNA]</scope>
    <source>
        <strain evidence="7 8">DSM 25059</strain>
    </source>
</reference>
<feature type="compositionally biased region" description="Basic and acidic residues" evidence="3">
    <location>
        <begin position="1007"/>
        <end position="1016"/>
    </location>
</feature>